<reference evidence="3 4" key="1">
    <citation type="journal article" date="2019" name="Int. J. Syst. Evol. Microbiol.">
        <title>The Global Catalogue of Microorganisms (GCM) 10K type strain sequencing project: providing services to taxonomists for standard genome sequencing and annotation.</title>
        <authorList>
            <consortium name="The Broad Institute Genomics Platform"/>
            <consortium name="The Broad Institute Genome Sequencing Center for Infectious Disease"/>
            <person name="Wu L."/>
            <person name="Ma J."/>
        </authorList>
    </citation>
    <scope>NUCLEOTIDE SEQUENCE [LARGE SCALE GENOMIC DNA]</scope>
    <source>
        <strain evidence="3 4">JCM 15575</strain>
    </source>
</reference>
<dbReference type="EMBL" id="BAAAPK010000001">
    <property type="protein sequence ID" value="GAA1671333.1"/>
    <property type="molecule type" value="Genomic_DNA"/>
</dbReference>
<dbReference type="InterPro" id="IPR023393">
    <property type="entry name" value="START-like_dom_sf"/>
</dbReference>
<evidence type="ECO:0000313" key="4">
    <source>
        <dbReference type="Proteomes" id="UP001500596"/>
    </source>
</evidence>
<dbReference type="Pfam" id="PF08327">
    <property type="entry name" value="AHSA1"/>
    <property type="match status" value="1"/>
</dbReference>
<evidence type="ECO:0000313" key="3">
    <source>
        <dbReference type="EMBL" id="GAA1671333.1"/>
    </source>
</evidence>
<gene>
    <name evidence="3" type="ORF">GCM10009807_14280</name>
</gene>
<keyword evidence="4" id="KW-1185">Reference proteome</keyword>
<evidence type="ECO:0000256" key="1">
    <source>
        <dbReference type="ARBA" id="ARBA00006817"/>
    </source>
</evidence>
<dbReference type="SUPFAM" id="SSF55961">
    <property type="entry name" value="Bet v1-like"/>
    <property type="match status" value="1"/>
</dbReference>
<dbReference type="RefSeq" id="WP_344053044.1">
    <property type="nucleotide sequence ID" value="NZ_BAAAPK010000001.1"/>
</dbReference>
<organism evidence="3 4">
    <name type="scientific">Microbacterium lacus</name>
    <dbReference type="NCBI Taxonomy" id="415217"/>
    <lineage>
        <taxon>Bacteria</taxon>
        <taxon>Bacillati</taxon>
        <taxon>Actinomycetota</taxon>
        <taxon>Actinomycetes</taxon>
        <taxon>Micrococcales</taxon>
        <taxon>Microbacteriaceae</taxon>
        <taxon>Microbacterium</taxon>
    </lineage>
</organism>
<name>A0ABN2GHF7_9MICO</name>
<comment type="similarity">
    <text evidence="1">Belongs to the AHA1 family.</text>
</comment>
<dbReference type="InterPro" id="IPR013538">
    <property type="entry name" value="ASHA1/2-like_C"/>
</dbReference>
<dbReference type="CDD" id="cd07814">
    <property type="entry name" value="SRPBCC_CalC_Aha1-like"/>
    <property type="match status" value="1"/>
</dbReference>
<evidence type="ECO:0000259" key="2">
    <source>
        <dbReference type="Pfam" id="PF08327"/>
    </source>
</evidence>
<dbReference type="Proteomes" id="UP001500596">
    <property type="component" value="Unassembled WGS sequence"/>
</dbReference>
<sequence length="140" mass="15599">MTELTQDVRVAASVEQVWADLTTADVAAWFWPPRLEATAVVELEPDGRWEVRSEVADMAVEGVIRAVDPMRLLDIDWRWAGERPVTQVGVRLSSVSSVAGQVTQVSVTHRGFASPEERDAHVQGWTDCLQRLVARHEPTP</sequence>
<feature type="domain" description="Activator of Hsp90 ATPase homologue 1/2-like C-terminal" evidence="2">
    <location>
        <begin position="12"/>
        <end position="135"/>
    </location>
</feature>
<accession>A0ABN2GHF7</accession>
<dbReference type="Gene3D" id="3.30.530.20">
    <property type="match status" value="1"/>
</dbReference>
<proteinExistence type="inferred from homology"/>
<protein>
    <recommendedName>
        <fullName evidence="2">Activator of Hsp90 ATPase homologue 1/2-like C-terminal domain-containing protein</fullName>
    </recommendedName>
</protein>
<comment type="caution">
    <text evidence="3">The sequence shown here is derived from an EMBL/GenBank/DDBJ whole genome shotgun (WGS) entry which is preliminary data.</text>
</comment>